<keyword evidence="3 7" id="KW-0217">Developmental protein</keyword>
<comment type="caution">
    <text evidence="8">The sequence shown here is derived from an EMBL/GenBank/DDBJ whole genome shotgun (WGS) entry which is preliminary data.</text>
</comment>
<evidence type="ECO:0000256" key="4">
    <source>
        <dbReference type="ARBA" id="ARBA00022525"/>
    </source>
</evidence>
<dbReference type="InterPro" id="IPR039455">
    <property type="entry name" value="EPFL"/>
</dbReference>
<comment type="similarity">
    <text evidence="2 7">Belongs to the plant cysteine rich small secretory peptide family. Epidermal patterning factor subfamily.</text>
</comment>
<feature type="chain" id="PRO_5047550956" description="Epidermal patterning factor-like protein" evidence="7">
    <location>
        <begin position="19"/>
        <end position="114"/>
    </location>
</feature>
<keyword evidence="9" id="KW-1185">Reference proteome</keyword>
<dbReference type="GeneID" id="116206389"/>
<proteinExistence type="inferred from homology"/>
<evidence type="ECO:0000313" key="8">
    <source>
        <dbReference type="EMBL" id="PKI76661.1"/>
    </source>
</evidence>
<dbReference type="AlphaFoldDB" id="A0A2I0L7J6"/>
<comment type="subcellular location">
    <subcellularLocation>
        <location evidence="1 7">Secreted</location>
    </subcellularLocation>
</comment>
<dbReference type="Pfam" id="PF17181">
    <property type="entry name" value="EPF"/>
    <property type="match status" value="1"/>
</dbReference>
<accession>A0A2I0L7J6</accession>
<sequence>MVLLLLIAMSSPMYGAVAARTDLVKEVFPGMEEKVRLGSTPPSCYNKCNGCLPCLAVQVPTPPISLRAKRPGSLRHPSSVAPTEFLDPYPESGQEPRYKLLGWKCRCHDQLFDP</sequence>
<name>A0A2I0L7J6_PUNGR</name>
<reference evidence="8 9" key="1">
    <citation type="submission" date="2017-11" db="EMBL/GenBank/DDBJ databases">
        <title>De-novo sequencing of pomegranate (Punica granatum L.) genome.</title>
        <authorList>
            <person name="Akparov Z."/>
            <person name="Amiraslanov A."/>
            <person name="Hajiyeva S."/>
            <person name="Abbasov M."/>
            <person name="Kaur K."/>
            <person name="Hamwieh A."/>
            <person name="Solovyev V."/>
            <person name="Salamov A."/>
            <person name="Braich B."/>
            <person name="Kosarev P."/>
            <person name="Mahmoud A."/>
            <person name="Hajiyev E."/>
            <person name="Babayeva S."/>
            <person name="Izzatullayeva V."/>
            <person name="Mammadov A."/>
            <person name="Mammadov A."/>
            <person name="Sharifova S."/>
            <person name="Ojaghi J."/>
            <person name="Eynullazada K."/>
            <person name="Bayramov B."/>
            <person name="Abdulazimova A."/>
            <person name="Shahmuradov I."/>
        </authorList>
    </citation>
    <scope>NUCLEOTIDE SEQUENCE [LARGE SCALE GENOMIC DNA]</scope>
    <source>
        <strain evidence="9">cv. AG2017</strain>
        <tissue evidence="8">Leaf</tissue>
    </source>
</reference>
<gene>
    <name evidence="8" type="ORF">CRG98_002970</name>
</gene>
<dbReference type="PANTHER" id="PTHR33109:SF102">
    <property type="entry name" value="EPIDERMAL PATTERNING FACTOR-LIKE PROTEIN 1"/>
    <property type="match status" value="1"/>
</dbReference>
<feature type="signal peptide" evidence="7">
    <location>
        <begin position="1"/>
        <end position="18"/>
    </location>
</feature>
<dbReference type="Proteomes" id="UP000233551">
    <property type="component" value="Unassembled WGS sequence"/>
</dbReference>
<protein>
    <recommendedName>
        <fullName evidence="7">Epidermal patterning factor-like protein</fullName>
    </recommendedName>
</protein>
<evidence type="ECO:0000256" key="3">
    <source>
        <dbReference type="ARBA" id="ARBA00022473"/>
    </source>
</evidence>
<dbReference type="GO" id="GO:0005576">
    <property type="term" value="C:extracellular region"/>
    <property type="evidence" value="ECO:0007669"/>
    <property type="project" value="UniProtKB-SubCell"/>
</dbReference>
<organism evidence="8 9">
    <name type="scientific">Punica granatum</name>
    <name type="common">Pomegranate</name>
    <dbReference type="NCBI Taxonomy" id="22663"/>
    <lineage>
        <taxon>Eukaryota</taxon>
        <taxon>Viridiplantae</taxon>
        <taxon>Streptophyta</taxon>
        <taxon>Embryophyta</taxon>
        <taxon>Tracheophyta</taxon>
        <taxon>Spermatophyta</taxon>
        <taxon>Magnoliopsida</taxon>
        <taxon>eudicotyledons</taxon>
        <taxon>Gunneridae</taxon>
        <taxon>Pentapetalae</taxon>
        <taxon>rosids</taxon>
        <taxon>malvids</taxon>
        <taxon>Myrtales</taxon>
        <taxon>Lythraceae</taxon>
        <taxon>Punica</taxon>
    </lineage>
</organism>
<evidence type="ECO:0000256" key="1">
    <source>
        <dbReference type="ARBA" id="ARBA00004613"/>
    </source>
</evidence>
<evidence type="ECO:0000256" key="6">
    <source>
        <dbReference type="ARBA" id="ARBA00023157"/>
    </source>
</evidence>
<dbReference type="PANTHER" id="PTHR33109">
    <property type="entry name" value="EPIDERMAL PATTERNING FACTOR-LIKE PROTEIN 4"/>
    <property type="match status" value="1"/>
</dbReference>
<keyword evidence="6" id="KW-1015">Disulfide bond</keyword>
<dbReference type="STRING" id="22663.A0A2I0L7J6"/>
<evidence type="ECO:0000256" key="5">
    <source>
        <dbReference type="ARBA" id="ARBA00022729"/>
    </source>
</evidence>
<comment type="function">
    <text evidence="7">Controls stomatal patterning.</text>
</comment>
<keyword evidence="4 7" id="KW-0964">Secreted</keyword>
<evidence type="ECO:0000256" key="2">
    <source>
        <dbReference type="ARBA" id="ARBA00008127"/>
    </source>
</evidence>
<dbReference type="OrthoDB" id="1922142at2759"/>
<keyword evidence="5 7" id="KW-0732">Signal</keyword>
<evidence type="ECO:0000256" key="7">
    <source>
        <dbReference type="RuleBase" id="RU367102"/>
    </source>
</evidence>
<dbReference type="EMBL" id="PGOL01000111">
    <property type="protein sequence ID" value="PKI76661.1"/>
    <property type="molecule type" value="Genomic_DNA"/>
</dbReference>
<dbReference type="GO" id="GO:0010052">
    <property type="term" value="P:guard cell differentiation"/>
    <property type="evidence" value="ECO:0007669"/>
    <property type="project" value="UniProtKB-UniRule"/>
</dbReference>
<evidence type="ECO:0000313" key="9">
    <source>
        <dbReference type="Proteomes" id="UP000233551"/>
    </source>
</evidence>